<dbReference type="Proteomes" id="UP000242638">
    <property type="component" value="Unassembled WGS sequence"/>
</dbReference>
<reference evidence="1" key="3">
    <citation type="submission" date="2025-09" db="UniProtKB">
        <authorList>
            <consortium name="Ensembl"/>
        </authorList>
    </citation>
    <scope>IDENTIFICATION</scope>
    <source>
        <strain evidence="1">Guanapo</strain>
    </source>
</reference>
<reference evidence="1" key="2">
    <citation type="submission" date="2025-08" db="UniProtKB">
        <authorList>
            <consortium name="Ensembl"/>
        </authorList>
    </citation>
    <scope>IDENTIFICATION</scope>
    <source>
        <strain evidence="1">Guanapo</strain>
    </source>
</reference>
<organism evidence="1 2">
    <name type="scientific">Poecilia reticulata</name>
    <name type="common">Guppy</name>
    <name type="synonym">Acanthophacelus reticulatus</name>
    <dbReference type="NCBI Taxonomy" id="8081"/>
    <lineage>
        <taxon>Eukaryota</taxon>
        <taxon>Metazoa</taxon>
        <taxon>Chordata</taxon>
        <taxon>Craniata</taxon>
        <taxon>Vertebrata</taxon>
        <taxon>Euteleostomi</taxon>
        <taxon>Actinopterygii</taxon>
        <taxon>Neopterygii</taxon>
        <taxon>Teleostei</taxon>
        <taxon>Neoteleostei</taxon>
        <taxon>Acanthomorphata</taxon>
        <taxon>Ovalentaria</taxon>
        <taxon>Atherinomorphae</taxon>
        <taxon>Cyprinodontiformes</taxon>
        <taxon>Poeciliidae</taxon>
        <taxon>Poeciliinae</taxon>
        <taxon>Poecilia</taxon>
    </lineage>
</organism>
<keyword evidence="2" id="KW-1185">Reference proteome</keyword>
<evidence type="ECO:0000313" key="2">
    <source>
        <dbReference type="Proteomes" id="UP000242638"/>
    </source>
</evidence>
<reference evidence="2" key="1">
    <citation type="submission" date="2013-11" db="EMBL/GenBank/DDBJ databases">
        <title>The genomic landscape of the Guanapo guppy.</title>
        <authorList>
            <person name="Kuenstner A."/>
            <person name="Dreyer C."/>
        </authorList>
    </citation>
    <scope>NUCLEOTIDE SEQUENCE</scope>
    <source>
        <strain evidence="2">Guanapo</strain>
    </source>
</reference>
<proteinExistence type="predicted"/>
<dbReference type="AlphaFoldDB" id="A0A3P9PGZ3"/>
<accession>A0A3P9PGZ3</accession>
<name>A0A3P9PGZ3_POERE</name>
<dbReference type="GeneTree" id="ENSGT01110000271744"/>
<protein>
    <submittedName>
        <fullName evidence="1">Uncharacterized protein</fullName>
    </submittedName>
</protein>
<sequence length="75" mass="7962">MLGAGPAGGPAMVRVRLFVTGIALNRSESRRDGGFKHSWSFSIVLTCPESPGRVLLRFSDPSSSKQTCSALILPS</sequence>
<dbReference type="Ensembl" id="ENSPRET00000021371.1">
    <property type="protein sequence ID" value="ENSPREP00000021146.1"/>
    <property type="gene ID" value="ENSPREG00000014299.1"/>
</dbReference>
<evidence type="ECO:0000313" key="1">
    <source>
        <dbReference type="Ensembl" id="ENSPREP00000021146.1"/>
    </source>
</evidence>
<dbReference type="Bgee" id="ENSPREG00000014299">
    <property type="expression patterns" value="Expressed in caudal fin"/>
</dbReference>